<evidence type="ECO:0000259" key="3">
    <source>
        <dbReference type="Pfam" id="PF02449"/>
    </source>
</evidence>
<proteinExistence type="predicted"/>
<keyword evidence="1 5" id="KW-0378">Hydrolase</keyword>
<sequence>MAQSSSEGFSSIPHLRRVGTTQQLVVKGRPFLALAAELQNSSMTSAEYMESVWPKLVATNINTVLGCVTWEDIEPVEDKFDFTELDRIVLRARDFGLHLVLLWFGSFKNGISSYTPAWVKTNPRRFPRAKLRKAGGILQTGDVLSIFHQEACNADAKAFGRLLAHIKEIDGEHSTVIMVQVENEVGLLARDWNSLHDDLKVNLKHFRGVSSRPGRSWVQVFGRGAHTDELFMAYHYAKYLDQVAAAGKQAYPLPHYTNVWQNLGDGEDETNVPVVAGGGGNPGDYPSGGGTSTVLDIWQEFAPSLDFISPDIYLNDYPNCCQKYRHRNQPLFIPEQRRDEYGARRIWTAFGSNQAIGVSPFGIDTVESATNPFTKHYALLKSIAAIILDAQTRPDDLVGFHIDELAADGCDSFKPVIKHWGGYELIIERCFVFGKPGPGAGMVIHLGDVRFLLIGWGFQVRARSLSPTSTFTGFLRFEEKQVVDSDTGELRTLRVLNGDETRSGIAAMMPAEDPDYGGFPICVTIPARTMIAELAVYSIQEEDEL</sequence>
<dbReference type="EC" id="3.2.1.-" evidence="5"/>
<dbReference type="Proteomes" id="UP000631181">
    <property type="component" value="Unassembled WGS sequence"/>
</dbReference>
<feature type="domain" description="Glycoside hydrolase family 42 N-terminal" evidence="3">
    <location>
        <begin position="58"/>
        <end position="187"/>
    </location>
</feature>
<dbReference type="Gene3D" id="3.20.20.80">
    <property type="entry name" value="Glycosidases"/>
    <property type="match status" value="1"/>
</dbReference>
<protein>
    <submittedName>
        <fullName evidence="5">Beta-galactosidase</fullName>
        <ecNumber evidence="5">3.2.1.-</ecNumber>
    </submittedName>
</protein>
<name>A0A8J8W5M8_9EURO</name>
<dbReference type="Gene3D" id="2.60.220.20">
    <property type="entry name" value="putative beta-Galactosidase from caulobacter crescentus"/>
    <property type="match status" value="1"/>
</dbReference>
<feature type="domain" description="DUF5597" evidence="4">
    <location>
        <begin position="373"/>
        <end position="507"/>
    </location>
</feature>
<keyword evidence="2 5" id="KW-0326">Glycosidase</keyword>
<reference evidence="5" key="1">
    <citation type="journal article" date="2020" name="Front. Microbiol.">
        <title>Gene regulatory networks of Penicillium echinulatum 2HH and Penicillium oxalicum 114-2 inferred by a computational biology approach.</title>
        <authorList>
            <person name="Lenz A.R."/>
            <person name="Galan-Vasquez E."/>
            <person name="Balbinot E."/>
            <person name="De Abreu F.P."/>
            <person name="De Oliveira N.S."/>
            <person name="Da Rosa L.O."/>
            <person name="De Avila E Silva S."/>
            <person name="Camassola M."/>
            <person name="Dillon A.J.P."/>
            <person name="Perez-Rueda E."/>
        </authorList>
    </citation>
    <scope>NUCLEOTIDE SEQUENCE</scope>
    <source>
        <strain evidence="5">S1M29</strain>
    </source>
</reference>
<dbReference type="InterPro" id="IPR013529">
    <property type="entry name" value="Glyco_hydro_42_N"/>
</dbReference>
<dbReference type="GO" id="GO:0009341">
    <property type="term" value="C:beta-galactosidase complex"/>
    <property type="evidence" value="ECO:0007669"/>
    <property type="project" value="InterPro"/>
</dbReference>
<dbReference type="AlphaFoldDB" id="A0A8J8W5M8"/>
<evidence type="ECO:0000256" key="2">
    <source>
        <dbReference type="ARBA" id="ARBA00023295"/>
    </source>
</evidence>
<comment type="caution">
    <text evidence="5">The sequence shown here is derived from an EMBL/GenBank/DDBJ whole genome shotgun (WGS) entry which is preliminary data.</text>
</comment>
<dbReference type="GO" id="GO:0004565">
    <property type="term" value="F:beta-galactosidase activity"/>
    <property type="evidence" value="ECO:0007669"/>
    <property type="project" value="InterPro"/>
</dbReference>
<dbReference type="Pfam" id="PF02449">
    <property type="entry name" value="Glyco_hydro_42"/>
    <property type="match status" value="1"/>
</dbReference>
<accession>A0A8J8W5M8</accession>
<keyword evidence="6" id="KW-1185">Reference proteome</keyword>
<dbReference type="InterPro" id="IPR017853">
    <property type="entry name" value="GH"/>
</dbReference>
<dbReference type="EMBL" id="WIWV01000015">
    <property type="protein sequence ID" value="KAF7718451.1"/>
    <property type="molecule type" value="Genomic_DNA"/>
</dbReference>
<dbReference type="GO" id="GO:0005975">
    <property type="term" value="P:carbohydrate metabolic process"/>
    <property type="evidence" value="ECO:0007669"/>
    <property type="project" value="InterPro"/>
</dbReference>
<organism evidence="5 6">
    <name type="scientific">Penicillium ucsense</name>
    <dbReference type="NCBI Taxonomy" id="2839758"/>
    <lineage>
        <taxon>Eukaryota</taxon>
        <taxon>Fungi</taxon>
        <taxon>Dikarya</taxon>
        <taxon>Ascomycota</taxon>
        <taxon>Pezizomycotina</taxon>
        <taxon>Eurotiomycetes</taxon>
        <taxon>Eurotiomycetidae</taxon>
        <taxon>Eurotiales</taxon>
        <taxon>Aspergillaceae</taxon>
        <taxon>Penicillium</taxon>
    </lineage>
</organism>
<evidence type="ECO:0000259" key="4">
    <source>
        <dbReference type="Pfam" id="PF18120"/>
    </source>
</evidence>
<gene>
    <name evidence="5" type="ORF">PECM_002136</name>
</gene>
<evidence type="ECO:0000256" key="1">
    <source>
        <dbReference type="ARBA" id="ARBA00022801"/>
    </source>
</evidence>
<dbReference type="InterPro" id="IPR040719">
    <property type="entry name" value="DUF5597"/>
</dbReference>
<dbReference type="Pfam" id="PF18120">
    <property type="entry name" value="DUF5597"/>
    <property type="match status" value="1"/>
</dbReference>
<evidence type="ECO:0000313" key="5">
    <source>
        <dbReference type="EMBL" id="KAF7718451.1"/>
    </source>
</evidence>
<dbReference type="FunFam" id="3.20.20.80:FF:000135">
    <property type="entry name" value="Beta-galactosidase, putative, bgl35A"/>
    <property type="match status" value="1"/>
</dbReference>
<dbReference type="OrthoDB" id="1657402at2759"/>
<evidence type="ECO:0000313" key="6">
    <source>
        <dbReference type="Proteomes" id="UP000631181"/>
    </source>
</evidence>
<dbReference type="SUPFAM" id="SSF51445">
    <property type="entry name" value="(Trans)glycosidases"/>
    <property type="match status" value="1"/>
</dbReference>